<accession>A0AAE3HLR8</accession>
<evidence type="ECO:0000256" key="9">
    <source>
        <dbReference type="SAM" id="MobiDB-lite"/>
    </source>
</evidence>
<evidence type="ECO:0000256" key="8">
    <source>
        <dbReference type="HAMAP-Rule" id="MF_00835"/>
    </source>
</evidence>
<dbReference type="PANTHER" id="PTHR13090">
    <property type="entry name" value="ARGININE-HYDROXYLASE NDUFAF5, MITOCHONDRIAL"/>
    <property type="match status" value="1"/>
</dbReference>
<evidence type="ECO:0000256" key="7">
    <source>
        <dbReference type="ARBA" id="ARBA00022756"/>
    </source>
</evidence>
<evidence type="ECO:0000256" key="5">
    <source>
        <dbReference type="ARBA" id="ARBA00022679"/>
    </source>
</evidence>
<protein>
    <recommendedName>
        <fullName evidence="3 8">Malonyl-[acyl-carrier protein] O-methyltransferase</fullName>
        <shortName evidence="8">Malonyl-ACP O-methyltransferase</shortName>
        <ecNumber evidence="3 8">2.1.1.197</ecNumber>
    </recommendedName>
    <alternativeName>
        <fullName evidence="8">Biotin synthesis protein BioC</fullName>
    </alternativeName>
</protein>
<dbReference type="GO" id="GO:0102130">
    <property type="term" value="F:malonyl-CoA methyltransferase activity"/>
    <property type="evidence" value="ECO:0007669"/>
    <property type="project" value="UniProtKB-EC"/>
</dbReference>
<reference evidence="11" key="1">
    <citation type="submission" date="2022-08" db="EMBL/GenBank/DDBJ databases">
        <title>Genomic Encyclopedia of Type Strains, Phase III (KMG-III): the genomes of soil and plant-associated and newly described type strains.</title>
        <authorList>
            <person name="Whitman W."/>
        </authorList>
    </citation>
    <scope>NUCLEOTIDE SEQUENCE</scope>
    <source>
        <strain evidence="11">HMT 1</strain>
    </source>
</reference>
<dbReference type="AlphaFoldDB" id="A0AAE3HLR8"/>
<evidence type="ECO:0000256" key="6">
    <source>
        <dbReference type="ARBA" id="ARBA00022691"/>
    </source>
</evidence>
<keyword evidence="12" id="KW-1185">Reference proteome</keyword>
<dbReference type="Gene3D" id="3.40.50.150">
    <property type="entry name" value="Vaccinia Virus protein VP39"/>
    <property type="match status" value="1"/>
</dbReference>
<keyword evidence="7 8" id="KW-0093">Biotin biosynthesis</keyword>
<dbReference type="EC" id="2.1.1.197" evidence="3 8"/>
<dbReference type="PANTHER" id="PTHR13090:SF1">
    <property type="entry name" value="ARGININE-HYDROXYLASE NDUFAF5, MITOCHONDRIAL"/>
    <property type="match status" value="1"/>
</dbReference>
<dbReference type="GO" id="GO:0010340">
    <property type="term" value="F:carboxyl-O-methyltransferase activity"/>
    <property type="evidence" value="ECO:0007669"/>
    <property type="project" value="UniProtKB-UniRule"/>
</dbReference>
<dbReference type="Proteomes" id="UP001204445">
    <property type="component" value="Unassembled WGS sequence"/>
</dbReference>
<keyword evidence="4 8" id="KW-0489">Methyltransferase</keyword>
<evidence type="ECO:0000259" key="10">
    <source>
        <dbReference type="Pfam" id="PF08241"/>
    </source>
</evidence>
<dbReference type="InterPro" id="IPR011814">
    <property type="entry name" value="BioC"/>
</dbReference>
<proteinExistence type="inferred from homology"/>
<dbReference type="NCBIfam" id="TIGR02072">
    <property type="entry name" value="BioC"/>
    <property type="match status" value="1"/>
</dbReference>
<evidence type="ECO:0000256" key="2">
    <source>
        <dbReference type="ARBA" id="ARBA00004746"/>
    </source>
</evidence>
<comment type="catalytic activity">
    <reaction evidence="1 8">
        <text>malonyl-[ACP] + S-adenosyl-L-methionine = malonyl-[ACP] methyl ester + S-adenosyl-L-homocysteine</text>
        <dbReference type="Rhea" id="RHEA:17105"/>
        <dbReference type="Rhea" id="RHEA-COMP:9623"/>
        <dbReference type="Rhea" id="RHEA-COMP:9954"/>
        <dbReference type="ChEBI" id="CHEBI:57856"/>
        <dbReference type="ChEBI" id="CHEBI:59789"/>
        <dbReference type="ChEBI" id="CHEBI:78449"/>
        <dbReference type="ChEBI" id="CHEBI:78845"/>
        <dbReference type="EC" id="2.1.1.197"/>
    </reaction>
</comment>
<dbReference type="GO" id="GO:0008757">
    <property type="term" value="F:S-adenosylmethionine-dependent methyltransferase activity"/>
    <property type="evidence" value="ECO:0007669"/>
    <property type="project" value="InterPro"/>
</dbReference>
<comment type="pathway">
    <text evidence="2 8">Cofactor biosynthesis; biotin biosynthesis.</text>
</comment>
<dbReference type="SUPFAM" id="SSF53335">
    <property type="entry name" value="S-adenosyl-L-methionine-dependent methyltransferases"/>
    <property type="match status" value="1"/>
</dbReference>
<comment type="caution">
    <text evidence="11">The sequence shown here is derived from an EMBL/GenBank/DDBJ whole genome shotgun (WGS) entry which is preliminary data.</text>
</comment>
<sequence length="299" mass="33590">MTSRNDDNNWLDSRAVTRDFDRAAGTYDKVAVLQRAVLERLFERLDVIRLKPERILDLGSGSGAAAAGLARRYRRAQVIQLDIAHGMLRHARRRAPRWFSRQRFVQADVAQLPIAPASIDFVFSSLMLQWVADLPGVFAQLRRSLRADGLIQFASFGPDTLKELRASWAAVDDSPHVNPFVDMHNVGDALVQVGFSDPVMEADTFHLTYSDVHALMRELKQLGAQNGLSDRRRSLTGVQRLRAMVDAYNAAWRQSDGRIPASFEVVYGHAWVPAQPPQQRTADGDVHVPLTSLKKRAER</sequence>
<organism evidence="11 12">
    <name type="scientific">Methylohalomonas lacus</name>
    <dbReference type="NCBI Taxonomy" id="398773"/>
    <lineage>
        <taxon>Bacteria</taxon>
        <taxon>Pseudomonadati</taxon>
        <taxon>Pseudomonadota</taxon>
        <taxon>Gammaproteobacteria</taxon>
        <taxon>Methylohalomonadales</taxon>
        <taxon>Methylohalomonadaceae</taxon>
        <taxon>Methylohalomonas</taxon>
    </lineage>
</organism>
<evidence type="ECO:0000313" key="11">
    <source>
        <dbReference type="EMBL" id="MCS3903322.1"/>
    </source>
</evidence>
<dbReference type="RefSeq" id="WP_259055003.1">
    <property type="nucleotide sequence ID" value="NZ_JANUCT010000007.1"/>
</dbReference>
<gene>
    <name evidence="8" type="primary">bioC</name>
    <name evidence="11" type="ORF">J2T55_001342</name>
</gene>
<evidence type="ECO:0000256" key="3">
    <source>
        <dbReference type="ARBA" id="ARBA00012327"/>
    </source>
</evidence>
<feature type="region of interest" description="Disordered" evidence="9">
    <location>
        <begin position="276"/>
        <end position="299"/>
    </location>
</feature>
<dbReference type="InterPro" id="IPR013216">
    <property type="entry name" value="Methyltransf_11"/>
</dbReference>
<name>A0AAE3HLR8_9GAMM</name>
<keyword evidence="5 8" id="KW-0808">Transferase</keyword>
<evidence type="ECO:0000256" key="4">
    <source>
        <dbReference type="ARBA" id="ARBA00022603"/>
    </source>
</evidence>
<dbReference type="GO" id="GO:0032259">
    <property type="term" value="P:methylation"/>
    <property type="evidence" value="ECO:0007669"/>
    <property type="project" value="UniProtKB-KW"/>
</dbReference>
<dbReference type="HAMAP" id="MF_00835">
    <property type="entry name" value="BioC"/>
    <property type="match status" value="1"/>
</dbReference>
<comment type="similarity">
    <text evidence="8">Belongs to the methyltransferase superfamily.</text>
</comment>
<evidence type="ECO:0000313" key="12">
    <source>
        <dbReference type="Proteomes" id="UP001204445"/>
    </source>
</evidence>
<dbReference type="EMBL" id="JANUCT010000007">
    <property type="protein sequence ID" value="MCS3903322.1"/>
    <property type="molecule type" value="Genomic_DNA"/>
</dbReference>
<dbReference type="GO" id="GO:0009102">
    <property type="term" value="P:biotin biosynthetic process"/>
    <property type="evidence" value="ECO:0007669"/>
    <property type="project" value="UniProtKB-UniRule"/>
</dbReference>
<dbReference type="Pfam" id="PF08241">
    <property type="entry name" value="Methyltransf_11"/>
    <property type="match status" value="1"/>
</dbReference>
<keyword evidence="6 8" id="KW-0949">S-adenosyl-L-methionine</keyword>
<dbReference type="InterPro" id="IPR050602">
    <property type="entry name" value="Malonyl-ACP_OMT"/>
</dbReference>
<dbReference type="InterPro" id="IPR029063">
    <property type="entry name" value="SAM-dependent_MTases_sf"/>
</dbReference>
<evidence type="ECO:0000256" key="1">
    <source>
        <dbReference type="ARBA" id="ARBA00000852"/>
    </source>
</evidence>
<comment type="function">
    <text evidence="8">Converts the free carboxyl group of a malonyl-thioester to its methyl ester by transfer of a methyl group from S-adenosyl-L-methionine (SAM). It allows to synthesize pimeloyl-ACP via the fatty acid synthetic pathway.</text>
</comment>
<feature type="domain" description="Methyltransferase type 11" evidence="10">
    <location>
        <begin position="56"/>
        <end position="151"/>
    </location>
</feature>